<keyword evidence="1" id="KW-0472">Membrane</keyword>
<organism evidence="3">
    <name type="scientific">Liphistius thaleban</name>
    <dbReference type="NCBI Taxonomy" id="1905330"/>
    <lineage>
        <taxon>Eukaryota</taxon>
        <taxon>Metazoa</taxon>
        <taxon>Ecdysozoa</taxon>
        <taxon>Arthropoda</taxon>
        <taxon>Chelicerata</taxon>
        <taxon>Arachnida</taxon>
        <taxon>Araneae</taxon>
        <taxon>Mesothelae</taxon>
        <taxon>Liphistiidae</taxon>
        <taxon>Liphistius</taxon>
    </lineage>
</organism>
<sequence>MFGPAAVAVFYSLFLFFAFMMDVDQRVTARSSGDGDAGVTGFAIDHIAARLQIHTEFIQFDHEAPQICRFQFITQFIMFRSKEDAARSKPHFWTTVSYNDFVGEWLVIHVLIANFDSSKPCEVNSICQIQKVIHDSCGDHVVLKCFHVYVFNMNSCEGTLILGVGCDFLLVFLYHIIDEPVPSVEYGIAK</sequence>
<feature type="transmembrane region" description="Helical" evidence="1">
    <location>
        <begin position="159"/>
        <end position="177"/>
    </location>
</feature>
<dbReference type="AlphaFoldDB" id="A0A4Q8K4V9"/>
<feature type="transmembrane region" description="Helical" evidence="1">
    <location>
        <begin position="6"/>
        <end position="23"/>
    </location>
</feature>
<dbReference type="EMBL" id="HAHN01000240">
    <property type="protein sequence ID" value="SNX34915.1"/>
    <property type="molecule type" value="Transcribed_RNA"/>
</dbReference>
<keyword evidence="1" id="KW-1133">Transmembrane helix</keyword>
<dbReference type="EMBL" id="HAHN01000047">
    <property type="protein sequence ID" value="SNX33041.1"/>
    <property type="molecule type" value="Transcribed_RNA"/>
</dbReference>
<evidence type="ECO:0000256" key="1">
    <source>
        <dbReference type="SAM" id="Phobius"/>
    </source>
</evidence>
<keyword evidence="1" id="KW-0812">Transmembrane</keyword>
<proteinExistence type="predicted"/>
<reference evidence="3" key="2">
    <citation type="submission" date="2019-05" db="EMBL/GenBank/DDBJ databases">
        <title>Unravelling the molecular evolution of spider venoms.</title>
        <authorList>
            <person name="Pineda S."/>
        </authorList>
    </citation>
    <scope>NUCLEOTIDE SEQUENCE</scope>
</reference>
<dbReference type="EMBL" id="HAHN01000141">
    <property type="protein sequence ID" value="SNX33967.1"/>
    <property type="molecule type" value="Transcribed_RNA"/>
</dbReference>
<name>A0A4Q8K4V9_9ARAC</name>
<evidence type="ECO:0000313" key="2">
    <source>
        <dbReference type="EMBL" id="SNX32962.1"/>
    </source>
</evidence>
<reference evidence="3" key="1">
    <citation type="submission" date="2017-05" db="EMBL/GenBank/DDBJ databases">
        <authorList>
            <person name="QRISCLOUD D."/>
        </authorList>
    </citation>
    <scope>NUCLEOTIDE SEQUENCE</scope>
</reference>
<protein>
    <submittedName>
        <fullName evidence="3">U2-Liphistoxin-Lth1a_1</fullName>
    </submittedName>
    <submittedName>
        <fullName evidence="2">U3-Liphistoxin-Lth1a_1</fullName>
    </submittedName>
</protein>
<evidence type="ECO:0000313" key="3">
    <source>
        <dbReference type="EMBL" id="SNX33967.1"/>
    </source>
</evidence>
<accession>A0A4Q8K4V9</accession>
<dbReference type="EMBL" id="HAHM01000027">
    <property type="protein sequence ID" value="SNX32962.1"/>
    <property type="molecule type" value="Transcribed_RNA"/>
</dbReference>